<accession>A0ABN7WTR4</accession>
<comment type="caution">
    <text evidence="1">The sequence shown here is derived from an EMBL/GenBank/DDBJ whole genome shotgun (WGS) entry which is preliminary data.</text>
</comment>
<dbReference type="Proteomes" id="UP000789901">
    <property type="component" value="Unassembled WGS sequence"/>
</dbReference>
<evidence type="ECO:0000313" key="2">
    <source>
        <dbReference type="Proteomes" id="UP000789901"/>
    </source>
</evidence>
<keyword evidence="2" id="KW-1185">Reference proteome</keyword>
<gene>
    <name evidence="1" type="ORF">GMARGA_LOCUS34205</name>
</gene>
<feature type="non-terminal residue" evidence="1">
    <location>
        <position position="1"/>
    </location>
</feature>
<proteinExistence type="predicted"/>
<reference evidence="1 2" key="1">
    <citation type="submission" date="2021-06" db="EMBL/GenBank/DDBJ databases">
        <authorList>
            <person name="Kallberg Y."/>
            <person name="Tangrot J."/>
            <person name="Rosling A."/>
        </authorList>
    </citation>
    <scope>NUCLEOTIDE SEQUENCE [LARGE SCALE GENOMIC DNA]</scope>
    <source>
        <strain evidence="1 2">120-4 pot B 10/14</strain>
    </source>
</reference>
<evidence type="ECO:0000313" key="1">
    <source>
        <dbReference type="EMBL" id="CAG8838897.1"/>
    </source>
</evidence>
<dbReference type="EMBL" id="CAJVQB010059249">
    <property type="protein sequence ID" value="CAG8838897.1"/>
    <property type="molecule type" value="Genomic_DNA"/>
</dbReference>
<sequence length="61" mass="7075">SARLRIKELLKLLATYKKKNYIVNSTPIEIDPIKDSEETNVKTNLMQEKESWALEKQAVVD</sequence>
<organism evidence="1 2">
    <name type="scientific">Gigaspora margarita</name>
    <dbReference type="NCBI Taxonomy" id="4874"/>
    <lineage>
        <taxon>Eukaryota</taxon>
        <taxon>Fungi</taxon>
        <taxon>Fungi incertae sedis</taxon>
        <taxon>Mucoromycota</taxon>
        <taxon>Glomeromycotina</taxon>
        <taxon>Glomeromycetes</taxon>
        <taxon>Diversisporales</taxon>
        <taxon>Gigasporaceae</taxon>
        <taxon>Gigaspora</taxon>
    </lineage>
</organism>
<name>A0ABN7WTR4_GIGMA</name>
<protein>
    <submittedName>
        <fullName evidence="1">39196_t:CDS:1</fullName>
    </submittedName>
</protein>